<name>A0A3M8SNL1_9GAMM</name>
<sequence length="435" mass="47051">METWWGWALALAVSLAASASASATGREVFRGRLDGAGEVVMELQVTAPGRYRGRYFYPAHGVDIPLAGSLDALAEPRLLAARDDAPPQWASQSDDADIRIDNPAATWNGRIVDGHYRGQWRDMDSGRRRAFDLRRVARYDPQALAPDASEAVTLAIVQGASSGVSSQADIAMASAPYEFLKFDGRPMRADDEVVLGPVGFRMVVDPRTKFAYPRLTRHPDPRILASTNRLLEQRHWHMSLEALACRSTAYTFDGSAAGSLGDFDSESITVAFLSTALLSVIESGSTYCGGAHPNNHYEPYTLDLVRGGYLDFNRILDAYVEGEHGYPTESAPLVAFIEGARNHSAYRDPPLGNRGVAQDDGDDLDCTTVWPQYLALHFAAPDRLVFAVSGVGHAMGVCLGPHMAVPFADLRPLLRAGAASYLVPAAGPPVPVPVR</sequence>
<dbReference type="EMBL" id="RIBS01000006">
    <property type="protein sequence ID" value="RNF82839.1"/>
    <property type="molecule type" value="Genomic_DNA"/>
</dbReference>
<feature type="chain" id="PRO_5018059773" description="DUF3298 domain-containing protein" evidence="1">
    <location>
        <begin position="24"/>
        <end position="435"/>
    </location>
</feature>
<gene>
    <name evidence="2" type="ORF">EER27_13090</name>
</gene>
<keyword evidence="3" id="KW-1185">Reference proteome</keyword>
<evidence type="ECO:0000313" key="3">
    <source>
        <dbReference type="Proteomes" id="UP000267049"/>
    </source>
</evidence>
<organism evidence="2 3">
    <name type="scientific">Montanilutibacter psychrotolerans</name>
    <dbReference type="NCBI Taxonomy" id="1327343"/>
    <lineage>
        <taxon>Bacteria</taxon>
        <taxon>Pseudomonadati</taxon>
        <taxon>Pseudomonadota</taxon>
        <taxon>Gammaproteobacteria</taxon>
        <taxon>Lysobacterales</taxon>
        <taxon>Lysobacteraceae</taxon>
        <taxon>Montanilutibacter</taxon>
    </lineage>
</organism>
<dbReference type="AlphaFoldDB" id="A0A3M8SNL1"/>
<dbReference type="RefSeq" id="WP_123088572.1">
    <property type="nucleotide sequence ID" value="NZ_RIBS01000006.1"/>
</dbReference>
<dbReference type="Proteomes" id="UP000267049">
    <property type="component" value="Unassembled WGS sequence"/>
</dbReference>
<proteinExistence type="predicted"/>
<evidence type="ECO:0000313" key="2">
    <source>
        <dbReference type="EMBL" id="RNF82839.1"/>
    </source>
</evidence>
<comment type="caution">
    <text evidence="2">The sequence shown here is derived from an EMBL/GenBank/DDBJ whole genome shotgun (WGS) entry which is preliminary data.</text>
</comment>
<protein>
    <recommendedName>
        <fullName evidence="4">DUF3298 domain-containing protein</fullName>
    </recommendedName>
</protein>
<evidence type="ECO:0008006" key="4">
    <source>
        <dbReference type="Google" id="ProtNLM"/>
    </source>
</evidence>
<reference evidence="2 3" key="1">
    <citation type="submission" date="2018-11" db="EMBL/GenBank/DDBJ databases">
        <title>Lysobacter cryohumiis sp. nov., isolated from soil in the Tianshan Mountains, Xinjiang, China.</title>
        <authorList>
            <person name="Luo Y."/>
            <person name="Sheng H."/>
        </authorList>
    </citation>
    <scope>NUCLEOTIDE SEQUENCE [LARGE SCALE GENOMIC DNA]</scope>
    <source>
        <strain evidence="2 3">ZS60</strain>
    </source>
</reference>
<evidence type="ECO:0000256" key="1">
    <source>
        <dbReference type="SAM" id="SignalP"/>
    </source>
</evidence>
<accession>A0A3M8SNL1</accession>
<keyword evidence="1" id="KW-0732">Signal</keyword>
<feature type="signal peptide" evidence="1">
    <location>
        <begin position="1"/>
        <end position="23"/>
    </location>
</feature>
<dbReference type="OrthoDB" id="7543403at2"/>